<gene>
    <name evidence="3" type="ORF">J7561_01240</name>
</gene>
<dbReference type="InterPro" id="IPR043990">
    <property type="entry name" value="AC_1"/>
</dbReference>
<feature type="compositionally biased region" description="Polar residues" evidence="1">
    <location>
        <begin position="83"/>
        <end position="101"/>
    </location>
</feature>
<feature type="region of interest" description="Disordered" evidence="1">
    <location>
        <begin position="79"/>
        <end position="101"/>
    </location>
</feature>
<feature type="compositionally biased region" description="Gly residues" evidence="1">
    <location>
        <begin position="348"/>
        <end position="359"/>
    </location>
</feature>
<feature type="compositionally biased region" description="Gly residues" evidence="1">
    <location>
        <begin position="370"/>
        <end position="385"/>
    </location>
</feature>
<dbReference type="GO" id="GO:0019867">
    <property type="term" value="C:outer membrane"/>
    <property type="evidence" value="ECO:0007669"/>
    <property type="project" value="InterPro"/>
</dbReference>
<dbReference type="SMART" id="SM00869">
    <property type="entry name" value="Autotransporter"/>
    <property type="match status" value="1"/>
</dbReference>
<dbReference type="RefSeq" id="WP_213403283.1">
    <property type="nucleotide sequence ID" value="NZ_JAGIBT010000001.1"/>
</dbReference>
<dbReference type="AlphaFoldDB" id="A0AB35BXK8"/>
<proteinExistence type="predicted"/>
<feature type="compositionally biased region" description="Gly residues" evidence="1">
    <location>
        <begin position="304"/>
        <end position="314"/>
    </location>
</feature>
<feature type="domain" description="Autotransporter" evidence="2">
    <location>
        <begin position="979"/>
        <end position="1266"/>
    </location>
</feature>
<dbReference type="Pfam" id="PF18883">
    <property type="entry name" value="AC_1"/>
    <property type="match status" value="1"/>
</dbReference>
<feature type="compositionally biased region" description="Gly residues" evidence="1">
    <location>
        <begin position="426"/>
        <end position="441"/>
    </location>
</feature>
<dbReference type="Pfam" id="PF13018">
    <property type="entry name" value="ESPR"/>
    <property type="match status" value="1"/>
</dbReference>
<organism evidence="3 4">
    <name type="scientific">Wohlfahrtiimonas chitiniclastica</name>
    <dbReference type="NCBI Taxonomy" id="400946"/>
    <lineage>
        <taxon>Bacteria</taxon>
        <taxon>Pseudomonadati</taxon>
        <taxon>Pseudomonadota</taxon>
        <taxon>Gammaproteobacteria</taxon>
        <taxon>Cardiobacteriales</taxon>
        <taxon>Ignatzschineriaceae</taxon>
        <taxon>Wohlfahrtiimonas</taxon>
    </lineage>
</organism>
<dbReference type="Gene3D" id="2.160.20.20">
    <property type="match status" value="1"/>
</dbReference>
<dbReference type="EMBL" id="JAGIBU010000001">
    <property type="protein sequence ID" value="MBS7823823.1"/>
    <property type="molecule type" value="Genomic_DNA"/>
</dbReference>
<evidence type="ECO:0000259" key="2">
    <source>
        <dbReference type="PROSITE" id="PS51208"/>
    </source>
</evidence>
<feature type="compositionally biased region" description="Gly residues" evidence="1">
    <location>
        <begin position="279"/>
        <end position="292"/>
    </location>
</feature>
<dbReference type="Gene3D" id="2.40.128.130">
    <property type="entry name" value="Autotransporter beta-domain"/>
    <property type="match status" value="1"/>
</dbReference>
<evidence type="ECO:0000313" key="3">
    <source>
        <dbReference type="EMBL" id="MBS7823823.1"/>
    </source>
</evidence>
<dbReference type="NCBIfam" id="TIGR01414">
    <property type="entry name" value="autotrans_barl"/>
    <property type="match status" value="1"/>
</dbReference>
<dbReference type="InterPro" id="IPR005546">
    <property type="entry name" value="Autotransporte_beta"/>
</dbReference>
<dbReference type="InterPro" id="IPR024973">
    <property type="entry name" value="ESPR"/>
</dbReference>
<evidence type="ECO:0000313" key="4">
    <source>
        <dbReference type="Proteomes" id="UP000680020"/>
    </source>
</evidence>
<name>A0AB35BXK8_9GAMM</name>
<dbReference type="PANTHER" id="PTHR12338">
    <property type="entry name" value="AUTOTRANSPORTER"/>
    <property type="match status" value="1"/>
</dbReference>
<accession>A0AB35BXK8</accession>
<dbReference type="Proteomes" id="UP000680020">
    <property type="component" value="Unassembled WGS sequence"/>
</dbReference>
<protein>
    <submittedName>
        <fullName evidence="3">Autotransporter outer membrane beta-barrel domain-containing protein</fullName>
    </submittedName>
</protein>
<feature type="region of interest" description="Disordered" evidence="1">
    <location>
        <begin position="411"/>
        <end position="441"/>
    </location>
</feature>
<reference evidence="3" key="1">
    <citation type="submission" date="2021-03" db="EMBL/GenBank/DDBJ databases">
        <title>Identification and antibiotic profiling of Wohlfahrtiimonas chitiniclastica, an underestimated human pathogen.</title>
        <authorList>
            <person name="Kopf A."/>
            <person name="Bunk B."/>
            <person name="Coldewey S."/>
            <person name="Gunzer F."/>
            <person name="Riedel T."/>
            <person name="Schroettner P."/>
        </authorList>
    </citation>
    <scope>NUCLEOTIDE SEQUENCE</scope>
    <source>
        <strain evidence="3">DSM 100917</strain>
    </source>
</reference>
<dbReference type="Pfam" id="PF03797">
    <property type="entry name" value="Autotransporter"/>
    <property type="match status" value="1"/>
</dbReference>
<comment type="caution">
    <text evidence="3">The sequence shown here is derived from an EMBL/GenBank/DDBJ whole genome shotgun (WGS) entry which is preliminary data.</text>
</comment>
<dbReference type="SUPFAM" id="SSF103515">
    <property type="entry name" value="Autotransporter"/>
    <property type="match status" value="1"/>
</dbReference>
<sequence length="1266" mass="128275">MNKIYRLIWNESLNTWSVACELAKGKKKSATMSGILLLSMAMAVANPQAQDGIDGKAGADASPTKVLTQSISNDDKIVAATGKNGTSGTAGQQGKTATNQPTDSVAQVGGNGGAGGTGGQGGAVFMGSALTLGNQSELKGGTGGNGGNGGNGGIGGDGIVLPGRDPNVNVGDLALGATGGIGGLGGTGGSGGNAVAGKNLIINNAAGALIEGGQGGIGGDAGKSGQGGAGGSNVNISQGAIGAVGGTGGNGGQGGAGIMGDQLTIHNLGQIKGGTGGIGGAGGTGGQGGFDGSGITESKSADGNVGGNAGTGGQGGSAIKGAHITINNENLMIAGDGGQGADTQSYGGLDGAGGAGGNNQQGDSSAFLAGNGGQGGKGGTGGQGGIAIEVEHGTITNSGVIRAGNGGDGTQGYLGGQGGNTWTFNGPGGVGGQGGDGGNGGDGGIADLTILNTGSIYGGNGGKGGAGGSGSVGGEGSSYGAYGKKGANGASGNAGIAIEGADLRITNHGLIQTGSGNDPTAIHFTKGINQLTLEDGSKIVGDIVLKATDQTNQLTLNAQAKTAVDGALKAGNNSQLMVSGGQATGFNEITLDQGVKVYFTDVGSLTANAISMQDATFSLDLKDWDQTSVTLMKSDQPIHGAAAEGELMISGQKANHYTQISQNDHIVQYSLSWYGLGDRAHGTFDIAKDDALAIKVPLNDHDSLNPSWDGQSLTKTGQGNLVLMAQNGYTGKTTINDGQLSLAVHDAIASSQHILVDEKGVLNLSGNDQTLLALDNRGTILLNDDSAQKALAQKVTVTGDIEHSGHLIIGNMQSVLGQTYTQQGNWHGNNGLVTLGVKVGGDDSPKDQLIITGNATGTTRVAVLNRGGQGAQTVEGIEIIQTGHSDANAFVQEGRIVAGSYEYYLKPGAAGQNSNHWYLTSKQDGGTIDPKPDPTPVPKPTYRPEGGSYAANLAAAGSLFNTRLSDRVGETWYTDPITGTMQQTTLWSRVSGAHMKGRMSDEQSQLSSDRYVVQLGGDLFSGSWQGVDAVHFGLMAGYAHASNTNKNHLSHHSTKGEVDGYSAGLYGTWYQNAASSHGWYVDGWLLYNWFNNTVKGDLLDKEKYHSKGLTASLESGYVWQAANWQNAAGASNALYVIPQAQVIWSGVKSDRHVESNGTVVEGMGHDHVLTRLGVRVSLKHEMGSDPNGMRLEPFVEANWLHQSKAVGVRMDQVDTYLEGMKNRVEFKAGLEAHINSQFGVWGNVSHTTGTKHHRETKVMVGFNYRF</sequence>
<dbReference type="PANTHER" id="PTHR12338:SF5">
    <property type="entry name" value="ANTIGEN 43-RELATED"/>
    <property type="match status" value="1"/>
</dbReference>
<dbReference type="InterPro" id="IPR012332">
    <property type="entry name" value="Autotransporter_pectin_lyase_C"/>
</dbReference>
<dbReference type="InterPro" id="IPR036709">
    <property type="entry name" value="Autotransporte_beta_dom_sf"/>
</dbReference>
<dbReference type="PROSITE" id="PS51208">
    <property type="entry name" value="AUTOTRANSPORTER"/>
    <property type="match status" value="1"/>
</dbReference>
<feature type="region of interest" description="Disordered" evidence="1">
    <location>
        <begin position="344"/>
        <end position="386"/>
    </location>
</feature>
<dbReference type="CDD" id="cd01344">
    <property type="entry name" value="PL2_Passenger_AT"/>
    <property type="match status" value="1"/>
</dbReference>
<dbReference type="InterPro" id="IPR006315">
    <property type="entry name" value="OM_autotransptr_brl_dom"/>
</dbReference>
<dbReference type="InterPro" id="IPR050909">
    <property type="entry name" value="Bact_Autotransporter_VF"/>
</dbReference>
<feature type="region of interest" description="Disordered" evidence="1">
    <location>
        <begin position="279"/>
        <end position="314"/>
    </location>
</feature>
<evidence type="ECO:0000256" key="1">
    <source>
        <dbReference type="SAM" id="MobiDB-lite"/>
    </source>
</evidence>